<dbReference type="SUPFAM" id="SSF52200">
    <property type="entry name" value="Toll/Interleukin receptor TIR domain"/>
    <property type="match status" value="1"/>
</dbReference>
<name>Q8L8J7_PINTA</name>
<dbReference type="InterPro" id="IPR027417">
    <property type="entry name" value="P-loop_NTPase"/>
</dbReference>
<feature type="chain" id="PRO_5004310010" evidence="1">
    <location>
        <begin position="19"/>
        <end position="291"/>
    </location>
</feature>
<dbReference type="Gene3D" id="3.40.50.10140">
    <property type="entry name" value="Toll/interleukin-1 receptor homology (TIR) domain"/>
    <property type="match status" value="1"/>
</dbReference>
<reference evidence="3" key="1">
    <citation type="journal article" date="2002" name="Plant J.">
        <title>TIR-X and TIR-NBS proteins: two new families related to disease resistance TIR-NBS-LRR proteins encoded in Arabidopsis and other plant genomes.</title>
        <authorList>
            <person name="Meyers B.C."/>
            <person name="Morgante M."/>
            <person name="Michelmore R.W."/>
        </authorList>
    </citation>
    <scope>NUCLEOTIDE SEQUENCE</scope>
</reference>
<dbReference type="InterPro" id="IPR000157">
    <property type="entry name" value="TIR_dom"/>
</dbReference>
<feature type="signal peptide" evidence="1">
    <location>
        <begin position="1"/>
        <end position="18"/>
    </location>
</feature>
<evidence type="ECO:0000313" key="3">
    <source>
        <dbReference type="EMBL" id="AAM28907.1"/>
    </source>
</evidence>
<proteinExistence type="evidence at transcript level"/>
<dbReference type="Gene3D" id="3.40.50.300">
    <property type="entry name" value="P-loop containing nucleotide triphosphate hydrolases"/>
    <property type="match status" value="1"/>
</dbReference>
<dbReference type="PROSITE" id="PS50104">
    <property type="entry name" value="TIR"/>
    <property type="match status" value="1"/>
</dbReference>
<dbReference type="EMBL" id="AH011635">
    <property type="protein sequence ID" value="AAM28907.1"/>
    <property type="molecule type" value="mRNA"/>
</dbReference>
<dbReference type="Pfam" id="PF01582">
    <property type="entry name" value="TIR"/>
    <property type="match status" value="1"/>
</dbReference>
<protein>
    <submittedName>
        <fullName evidence="3">Putative TIR/NBS/LRR disease resistance protein</fullName>
    </submittedName>
</protein>
<dbReference type="SMART" id="SM00255">
    <property type="entry name" value="TIR"/>
    <property type="match status" value="1"/>
</dbReference>
<dbReference type="GO" id="GO:0043531">
    <property type="term" value="F:ADP binding"/>
    <property type="evidence" value="ECO:0007669"/>
    <property type="project" value="InterPro"/>
</dbReference>
<dbReference type="AlphaFoldDB" id="Q8L8J7"/>
<keyword evidence="1" id="KW-0732">Signal</keyword>
<accession>Q8L8J7</accession>
<feature type="domain" description="TIR" evidence="2">
    <location>
        <begin position="30"/>
        <end position="180"/>
    </location>
</feature>
<feature type="non-terminal residue" evidence="3">
    <location>
        <position position="1"/>
    </location>
</feature>
<dbReference type="InterPro" id="IPR002182">
    <property type="entry name" value="NB-ARC"/>
</dbReference>
<dbReference type="InterPro" id="IPR044974">
    <property type="entry name" value="Disease_R_plants"/>
</dbReference>
<dbReference type="PANTHER" id="PTHR11017:SF385">
    <property type="entry name" value="DISEASE RESISTANCE PROTEIN (TIR-NBS-LRR CLASS)-RELATED"/>
    <property type="match status" value="1"/>
</dbReference>
<dbReference type="PANTHER" id="PTHR11017">
    <property type="entry name" value="LEUCINE-RICH REPEAT-CONTAINING PROTEIN"/>
    <property type="match status" value="1"/>
</dbReference>
<evidence type="ECO:0000256" key="1">
    <source>
        <dbReference type="SAM" id="SignalP"/>
    </source>
</evidence>
<evidence type="ECO:0000259" key="2">
    <source>
        <dbReference type="PROSITE" id="PS50104"/>
    </source>
</evidence>
<dbReference type="GO" id="GO:0006952">
    <property type="term" value="P:defense response"/>
    <property type="evidence" value="ECO:0007669"/>
    <property type="project" value="InterPro"/>
</dbReference>
<sequence>LPSIFIILFHRCIQSLMASSSASTSTSRRYAYDVFINCSSSDDSSKFAAHLCRRLISYGLRAFLDNREMFDSDGLPKLQTEIAIRTASVCVPIFSPRYAESIRCLNELLLMLESGATIIPVFHHMTPAELRWTRNGDGVFAQAPCNLEEEKVYDPQTHDMRQRYESNTIEHWRKSLSHVSSLSGFELDAFNGDEGELLDKLVNYVLRKGKRLLNVATFPTGLDEKVRDFEYKVLLPGKPSVVGIVGSGGVGKSTLAKELFNRMSSTYSRSCFLRDVRESANRRSLIHCRRN</sequence>
<dbReference type="SUPFAM" id="SSF52540">
    <property type="entry name" value="P-loop containing nucleoside triphosphate hydrolases"/>
    <property type="match status" value="1"/>
</dbReference>
<organism evidence="3">
    <name type="scientific">Pinus taeda</name>
    <name type="common">Loblolly pine</name>
    <dbReference type="NCBI Taxonomy" id="3352"/>
    <lineage>
        <taxon>Eukaryota</taxon>
        <taxon>Viridiplantae</taxon>
        <taxon>Streptophyta</taxon>
        <taxon>Embryophyta</taxon>
        <taxon>Tracheophyta</taxon>
        <taxon>Spermatophyta</taxon>
        <taxon>Pinopsida</taxon>
        <taxon>Pinidae</taxon>
        <taxon>Conifers I</taxon>
        <taxon>Pinales</taxon>
        <taxon>Pinaceae</taxon>
        <taxon>Pinus</taxon>
        <taxon>Pinus subgen. Pinus</taxon>
    </lineage>
</organism>
<dbReference type="GO" id="GO:0007165">
    <property type="term" value="P:signal transduction"/>
    <property type="evidence" value="ECO:0007669"/>
    <property type="project" value="InterPro"/>
</dbReference>
<dbReference type="InterPro" id="IPR035897">
    <property type="entry name" value="Toll_tir_struct_dom_sf"/>
</dbReference>
<feature type="non-terminal residue" evidence="3">
    <location>
        <position position="291"/>
    </location>
</feature>
<dbReference type="Pfam" id="PF00931">
    <property type="entry name" value="NB-ARC"/>
    <property type="match status" value="1"/>
</dbReference>